<dbReference type="AlphaFoldDB" id="A0A9Q8W996"/>
<dbReference type="KEGG" id="clup:CLUP02_00980"/>
<dbReference type="EMBL" id="CP019471">
    <property type="protein sequence ID" value="UQC74332.1"/>
    <property type="molecule type" value="Genomic_DNA"/>
</dbReference>
<keyword evidence="2" id="KW-1185">Reference proteome</keyword>
<organism evidence="1 2">
    <name type="scientific">Colletotrichum lupini</name>
    <dbReference type="NCBI Taxonomy" id="145971"/>
    <lineage>
        <taxon>Eukaryota</taxon>
        <taxon>Fungi</taxon>
        <taxon>Dikarya</taxon>
        <taxon>Ascomycota</taxon>
        <taxon>Pezizomycotina</taxon>
        <taxon>Sordariomycetes</taxon>
        <taxon>Hypocreomycetidae</taxon>
        <taxon>Glomerellales</taxon>
        <taxon>Glomerellaceae</taxon>
        <taxon>Colletotrichum</taxon>
        <taxon>Colletotrichum acutatum species complex</taxon>
    </lineage>
</organism>
<name>A0A9Q8W996_9PEZI</name>
<sequence length="132" mass="14398">MFFLQFTGLVTESAEAPVLRYAFNAFYYMGAPISTPYHNCPALSALPASPPSLPSSALPPVLQNQIYLTTRLPVRRLVLSESAIAWTGRCVVVDVDSNAFHSSYPCLTFPGTGLTTSIVLHPLFVVLRRVVP</sequence>
<accession>A0A9Q8W996</accession>
<dbReference type="Proteomes" id="UP000830671">
    <property type="component" value="Chromosome 1"/>
</dbReference>
<gene>
    <name evidence="1" type="ORF">CLUP02_00980</name>
</gene>
<dbReference type="RefSeq" id="XP_049135982.1">
    <property type="nucleotide sequence ID" value="XM_049280025.1"/>
</dbReference>
<protein>
    <submittedName>
        <fullName evidence="1">Uncharacterized protein</fullName>
    </submittedName>
</protein>
<evidence type="ECO:0000313" key="2">
    <source>
        <dbReference type="Proteomes" id="UP000830671"/>
    </source>
</evidence>
<reference evidence="1" key="1">
    <citation type="journal article" date="2021" name="Mol. Plant Microbe Interact.">
        <title>Complete Genome Sequence of the Plant-Pathogenic Fungus Colletotrichum lupini.</title>
        <authorList>
            <person name="Baroncelli R."/>
            <person name="Pensec F."/>
            <person name="Da Lio D."/>
            <person name="Boufleur T."/>
            <person name="Vicente I."/>
            <person name="Sarrocco S."/>
            <person name="Picot A."/>
            <person name="Baraldi E."/>
            <person name="Sukno S."/>
            <person name="Thon M."/>
            <person name="Le Floch G."/>
        </authorList>
    </citation>
    <scope>NUCLEOTIDE SEQUENCE</scope>
    <source>
        <strain evidence="1">IMI 504893</strain>
    </source>
</reference>
<dbReference type="GeneID" id="73335035"/>
<proteinExistence type="predicted"/>
<evidence type="ECO:0000313" key="1">
    <source>
        <dbReference type="EMBL" id="UQC74332.1"/>
    </source>
</evidence>